<dbReference type="Pfam" id="PF14529">
    <property type="entry name" value="Exo_endo_phos_2"/>
    <property type="match status" value="1"/>
</dbReference>
<proteinExistence type="predicted"/>
<dbReference type="InterPro" id="IPR000477">
    <property type="entry name" value="RT_dom"/>
</dbReference>
<evidence type="ECO:0000259" key="1">
    <source>
        <dbReference type="PROSITE" id="PS50878"/>
    </source>
</evidence>
<dbReference type="InterPro" id="IPR036691">
    <property type="entry name" value="Endo/exonu/phosph_ase_sf"/>
</dbReference>
<dbReference type="InterPro" id="IPR043502">
    <property type="entry name" value="DNA/RNA_pol_sf"/>
</dbReference>
<reference evidence="2" key="1">
    <citation type="submission" date="2018-01" db="EMBL/GenBank/DDBJ databases">
        <title>An insight into the sialome of Amazonian anophelines.</title>
        <authorList>
            <person name="Ribeiro J.M."/>
            <person name="Scarpassa V."/>
            <person name="Calvo E."/>
        </authorList>
    </citation>
    <scope>NUCLEOTIDE SEQUENCE</scope>
    <source>
        <tissue evidence="2">Salivary glands</tissue>
    </source>
</reference>
<dbReference type="SUPFAM" id="SSF56219">
    <property type="entry name" value="DNase I-like"/>
    <property type="match status" value="1"/>
</dbReference>
<dbReference type="Pfam" id="PF00078">
    <property type="entry name" value="RVT_1"/>
    <property type="match status" value="1"/>
</dbReference>
<dbReference type="Gene3D" id="3.60.10.10">
    <property type="entry name" value="Endonuclease/exonuclease/phosphatase"/>
    <property type="match status" value="1"/>
</dbReference>
<dbReference type="AlphaFoldDB" id="A0A2M4BC24"/>
<dbReference type="CDD" id="cd01650">
    <property type="entry name" value="RT_nLTR_like"/>
    <property type="match status" value="1"/>
</dbReference>
<dbReference type="GO" id="GO:0003824">
    <property type="term" value="F:catalytic activity"/>
    <property type="evidence" value="ECO:0007669"/>
    <property type="project" value="InterPro"/>
</dbReference>
<dbReference type="CDD" id="cd09077">
    <property type="entry name" value="R1-I-EN"/>
    <property type="match status" value="1"/>
</dbReference>
<dbReference type="EMBL" id="GGFJ01001454">
    <property type="protein sequence ID" value="MBW50595.1"/>
    <property type="molecule type" value="Transcribed_RNA"/>
</dbReference>
<sequence>MQVIQVNLNHCEVAQDLLLQRMAETGVDVAVVSEPYRVPAVDGNWACDPDKLAAIVVGGSFPIQEVVDDSHDGFVVVKIGGVYVCACYAPPRWHIAKYERMLEEMVDVLSTRRPVVVGGDFNAWATAWGSRITKERGNLLLESFARLDLVLANQGNTRTFSKNGRESVIDITFCSPELSSGMQWRVSEEYTHSDHFYLRYSIMRSKGGARAATQGRRPDRSWKTVFFDRSLFAESLKREDHGGILGAEELTVAVTRACDATMPRKGVATTNRRQQPWWSKKLAETRAECLHTSRRLQRAKTDESKKNRKAVHRVAKKAMKRETAVAKEAWLQKLTQEAESNLWGGAYREAVKRFRGPSVPRETCPERLRAIVSELFPNRPRCDWPDTPYEVSEQEGCPRVTLEELQAAANRIAPNKAPGPDGIPNIALKSALQTCPDMFQRAMQKCMDDRVFPVCWKRQKLLLLPKPGKNPGDASAYRPICLLDSMGKLLERLILNRLTPHTEGARGLSDRQYGFRTGRSTTDAIRRVVETARDRGGDKFCAIVTIDVKNAFNNASWLAIARSLHSMRVPKYLCHMLRSYFEDRVLIYETDSGQQEVPLTAGVPQGSVLGPTLWNVMFDGVLRLRLPVGTLVVGFADDMVLTVCGQFLREVEINTERSVEMVESWMRGRGLVVARHKTEMILIGNPVQEASVEIGDLVVRSQRAIRYLGVMLDDRLTFSNHVEHAASKARDALGALGGMMRRNGSLSSSKKRTLASVAMSILRYACPAWDVALGIGKNCEALDKVHRLAAIRVTCAFRTISTAAVGVIASIMPITILIREDSECYARRGNPGIRKEARRRSLAIWQRDWDREKNGRWTHRLIPNIERWVARRHGEVCYHLTQLLSGHGIFREYLHRIGRASSPHCPACKDAVESPEHVLVTCPRFDEARRRMNLVLGAEVAVESVGAQMCETPAAFDAVSEFAKTVMTRACSEWQEEQSRKTRRQRTSNE</sequence>
<name>A0A2M4BC24_9DIPT</name>
<accession>A0A2M4BC24</accession>
<protein>
    <submittedName>
        <fullName evidence="2">Putative waldo-3 aae</fullName>
    </submittedName>
</protein>
<dbReference type="GO" id="GO:0071897">
    <property type="term" value="P:DNA biosynthetic process"/>
    <property type="evidence" value="ECO:0007669"/>
    <property type="project" value="UniProtKB-ARBA"/>
</dbReference>
<dbReference type="PROSITE" id="PS50878">
    <property type="entry name" value="RT_POL"/>
    <property type="match status" value="1"/>
</dbReference>
<organism evidence="2">
    <name type="scientific">Anopheles marajoara</name>
    <dbReference type="NCBI Taxonomy" id="58244"/>
    <lineage>
        <taxon>Eukaryota</taxon>
        <taxon>Metazoa</taxon>
        <taxon>Ecdysozoa</taxon>
        <taxon>Arthropoda</taxon>
        <taxon>Hexapoda</taxon>
        <taxon>Insecta</taxon>
        <taxon>Pterygota</taxon>
        <taxon>Neoptera</taxon>
        <taxon>Endopterygota</taxon>
        <taxon>Diptera</taxon>
        <taxon>Nematocera</taxon>
        <taxon>Culicoidea</taxon>
        <taxon>Culicidae</taxon>
        <taxon>Anophelinae</taxon>
        <taxon>Anopheles</taxon>
    </lineage>
</organism>
<dbReference type="SUPFAM" id="SSF56672">
    <property type="entry name" value="DNA/RNA polymerases"/>
    <property type="match status" value="1"/>
</dbReference>
<feature type="domain" description="Reverse transcriptase" evidence="1">
    <location>
        <begin position="445"/>
        <end position="712"/>
    </location>
</feature>
<dbReference type="PANTHER" id="PTHR19446">
    <property type="entry name" value="REVERSE TRANSCRIPTASES"/>
    <property type="match status" value="1"/>
</dbReference>
<dbReference type="InterPro" id="IPR005135">
    <property type="entry name" value="Endo/exonuclease/phosphatase"/>
</dbReference>
<evidence type="ECO:0000313" key="2">
    <source>
        <dbReference type="EMBL" id="MBW50595.1"/>
    </source>
</evidence>